<feature type="region of interest" description="Disordered" evidence="1">
    <location>
        <begin position="34"/>
        <end position="65"/>
    </location>
</feature>
<accession>A0ABZ2M663</accession>
<feature type="domain" description="Amidohydrolase 3" evidence="2">
    <location>
        <begin position="113"/>
        <end position="594"/>
    </location>
</feature>
<dbReference type="SUPFAM" id="SSF51556">
    <property type="entry name" value="Metallo-dependent hydrolases"/>
    <property type="match status" value="1"/>
</dbReference>
<dbReference type="SUPFAM" id="SSF51338">
    <property type="entry name" value="Composite domain of metallo-dependent hydrolases"/>
    <property type="match status" value="1"/>
</dbReference>
<evidence type="ECO:0000256" key="1">
    <source>
        <dbReference type="SAM" id="MobiDB-lite"/>
    </source>
</evidence>
<dbReference type="InterPro" id="IPR032466">
    <property type="entry name" value="Metal_Hydrolase"/>
</dbReference>
<evidence type="ECO:0000313" key="4">
    <source>
        <dbReference type="Proteomes" id="UP001370348"/>
    </source>
</evidence>
<dbReference type="InterPro" id="IPR013108">
    <property type="entry name" value="Amidohydro_3"/>
</dbReference>
<dbReference type="InterPro" id="IPR011059">
    <property type="entry name" value="Metal-dep_hydrolase_composite"/>
</dbReference>
<sequence>MNERPYLDLASPPRMAFAALTSLFLACGVDHPSGKPSDPTLGADGRPSPAARPSDGGAKGDGRAPAQWVLRHGRIRTMREAQPFAEAVAVRDGAIVFVGANDRAGEYIGSGTRVVDLRGRYVLPGLHDVHQHTIEAHVPVVSCRLDPEVTNPEDYVRAVKRCQTAEGTSWVLGNGHEIETILAAKRPPRAILDDAIPDRPVAILDSTSHSTWVNTRALEVLGITASTRDPQGGLILREPSGKPNGLLIDAAGEWPWDRALAVNPTLARINDRALLDAMAHDNSVGITSACDARVYWERGYLDAYRRAEAKGEMSVRMVLGLWAYPLKDDDTQIGMLKGMYRDQGGMVRVSQIKIYADGLTQNTTAALLEPYLAKTLGPDRGLEYFPPARLVRYVRELQGTGFDMHIHTIGDRGVRQALDAIESVRGEPGGAAARHRLTHVELVHPRDVPRFRALGVFADMQLGAHNDPGHLNELEPYVGARRVRERAWPLRDLHAAGAPVVLSSDYDVGDLDPFMGIQRALTRGAQSLPNLDAALRAYTVNAARAMRSETRTGSIEPGKRADLIVIDRDLDATPADQIGATKVLWTLVDGREVYRRRAFDL</sequence>
<dbReference type="Proteomes" id="UP001370348">
    <property type="component" value="Chromosome"/>
</dbReference>
<name>A0ABZ2M663_9BACT</name>
<proteinExistence type="predicted"/>
<dbReference type="CDD" id="cd01300">
    <property type="entry name" value="YtcJ_like"/>
    <property type="match status" value="1"/>
</dbReference>
<dbReference type="EMBL" id="CP089984">
    <property type="protein sequence ID" value="WXB18136.1"/>
    <property type="molecule type" value="Genomic_DNA"/>
</dbReference>
<dbReference type="RefSeq" id="WP_394827777.1">
    <property type="nucleotide sequence ID" value="NZ_CP089984.1"/>
</dbReference>
<dbReference type="Gene3D" id="2.30.40.10">
    <property type="entry name" value="Urease, subunit C, domain 1"/>
    <property type="match status" value="1"/>
</dbReference>
<dbReference type="InterPro" id="IPR033932">
    <property type="entry name" value="YtcJ-like"/>
</dbReference>
<gene>
    <name evidence="3" type="ORF">LZC94_12850</name>
</gene>
<evidence type="ECO:0000259" key="2">
    <source>
        <dbReference type="Pfam" id="PF07969"/>
    </source>
</evidence>
<dbReference type="PANTHER" id="PTHR22642">
    <property type="entry name" value="IMIDAZOLONEPROPIONASE"/>
    <property type="match status" value="1"/>
</dbReference>
<evidence type="ECO:0000313" key="3">
    <source>
        <dbReference type="EMBL" id="WXB18136.1"/>
    </source>
</evidence>
<organism evidence="3 4">
    <name type="scientific">Pendulispora albinea</name>
    <dbReference type="NCBI Taxonomy" id="2741071"/>
    <lineage>
        <taxon>Bacteria</taxon>
        <taxon>Pseudomonadati</taxon>
        <taxon>Myxococcota</taxon>
        <taxon>Myxococcia</taxon>
        <taxon>Myxococcales</taxon>
        <taxon>Sorangiineae</taxon>
        <taxon>Pendulisporaceae</taxon>
        <taxon>Pendulispora</taxon>
    </lineage>
</organism>
<reference evidence="3 4" key="1">
    <citation type="submission" date="2021-12" db="EMBL/GenBank/DDBJ databases">
        <title>Discovery of the Pendulisporaceae a myxobacterial family with distinct sporulation behavior and unique specialized metabolism.</title>
        <authorList>
            <person name="Garcia R."/>
            <person name="Popoff A."/>
            <person name="Bader C.D."/>
            <person name="Loehr J."/>
            <person name="Walesch S."/>
            <person name="Walt C."/>
            <person name="Boldt J."/>
            <person name="Bunk B."/>
            <person name="Haeckl F.J.F.P.J."/>
            <person name="Gunesch A.P."/>
            <person name="Birkelbach J."/>
            <person name="Nuebel U."/>
            <person name="Pietschmann T."/>
            <person name="Bach T."/>
            <person name="Mueller R."/>
        </authorList>
    </citation>
    <scope>NUCLEOTIDE SEQUENCE [LARGE SCALE GENOMIC DNA]</scope>
    <source>
        <strain evidence="3 4">MSr11954</strain>
    </source>
</reference>
<protein>
    <submittedName>
        <fullName evidence="3">Amidohydrolase family protein</fullName>
    </submittedName>
</protein>
<dbReference type="PANTHER" id="PTHR22642:SF2">
    <property type="entry name" value="PROTEIN LONG AFTER FAR-RED 3"/>
    <property type="match status" value="1"/>
</dbReference>
<dbReference type="Gene3D" id="3.20.20.140">
    <property type="entry name" value="Metal-dependent hydrolases"/>
    <property type="match status" value="1"/>
</dbReference>
<keyword evidence="4" id="KW-1185">Reference proteome</keyword>
<dbReference type="PROSITE" id="PS51257">
    <property type="entry name" value="PROKAR_LIPOPROTEIN"/>
    <property type="match status" value="1"/>
</dbReference>
<dbReference type="Gene3D" id="3.10.310.70">
    <property type="match status" value="1"/>
</dbReference>
<dbReference type="Pfam" id="PF07969">
    <property type="entry name" value="Amidohydro_3"/>
    <property type="match status" value="1"/>
</dbReference>